<dbReference type="PANTHER" id="PTHR45749">
    <property type="match status" value="1"/>
</dbReference>
<evidence type="ECO:0000313" key="1">
    <source>
        <dbReference type="EnsemblMetazoa" id="XP_024085031.1"/>
    </source>
</evidence>
<dbReference type="AlphaFoldDB" id="A0A8I6SSQ2"/>
<organism evidence="1 2">
    <name type="scientific">Cimex lectularius</name>
    <name type="common">Bed bug</name>
    <name type="synonym">Acanthia lectularia</name>
    <dbReference type="NCBI Taxonomy" id="79782"/>
    <lineage>
        <taxon>Eukaryota</taxon>
        <taxon>Metazoa</taxon>
        <taxon>Ecdysozoa</taxon>
        <taxon>Arthropoda</taxon>
        <taxon>Hexapoda</taxon>
        <taxon>Insecta</taxon>
        <taxon>Pterygota</taxon>
        <taxon>Neoptera</taxon>
        <taxon>Paraneoptera</taxon>
        <taxon>Hemiptera</taxon>
        <taxon>Heteroptera</taxon>
        <taxon>Panheteroptera</taxon>
        <taxon>Cimicomorpha</taxon>
        <taxon>Cimicidae</taxon>
        <taxon>Cimex</taxon>
    </lineage>
</organism>
<dbReference type="Proteomes" id="UP000494040">
    <property type="component" value="Unassembled WGS sequence"/>
</dbReference>
<dbReference type="OrthoDB" id="6591897at2759"/>
<reference evidence="1" key="1">
    <citation type="submission" date="2022-01" db="UniProtKB">
        <authorList>
            <consortium name="EnsemblMetazoa"/>
        </authorList>
    </citation>
    <scope>IDENTIFICATION</scope>
</reference>
<sequence>MCANVVSMDLLEFLLTSPNVFQSLPLPQKQEIVSKRPTPNIDLSSNDEEGIIHFDVEWYSAYDWLTGSRQRKKLYCFICLVIGQCTQVADLFSSLKNFHKKAHAHETSKGHVQCSEKFVRILTYNKKVNPIEFVQAKDFFKIRRNLFKKFVRFLALTNKTKFLQLIPVYTDCFKDSVDFLANNDIHFPYDWENHLKSVTNNDAQNEILDLLHEGVKEHIRHEIANCDFVSVQVDDMSEYTSRPTFSILFRYLVNYKVVERFAGFFEIPKDQSELYFCETVLNLIKDWGAEDKLVCVSNDSKATKLTSNKLQERNILWLHSANYNLNLVLLKVAFDHPDVREFAGFVATIASFFSDVKRDMRLRAEGYPVPREFTEPGASLETYIWIIKTKFTQLDSAIVYILESGNWDLETTCMAKFIYDIMQSDVFVYLLCLFSRTFIISDHVSCVMRIISFKNLKMCADEINQFFTNIKDIQSPSSLRKIHVESVKMRERKNTQPKQVVLNKLTEEIIRLMQQELGSMFFDHSKLKFFQLLDEQKFETFGKAFPYDNLMDLTALYSFFDEERLETELAVIYEDNTKRVPARDLYLYIVENGLVSIYPQTLKLIGLFLTLPVYVAEENAEKRTYERIKKFAKCYATLEHFSRQGMLLIEDALLMELLNNEDIMDTFVDAYCQNHNLFHPV</sequence>
<dbReference type="PANTHER" id="PTHR45749:SF21">
    <property type="entry name" value="DUF4371 DOMAIN-CONTAINING PROTEIN"/>
    <property type="match status" value="1"/>
</dbReference>
<dbReference type="EnsemblMetazoa" id="XM_024229263.1">
    <property type="protein sequence ID" value="XP_024085031.1"/>
    <property type="gene ID" value="LOC112127812"/>
</dbReference>
<dbReference type="GeneID" id="112127812"/>
<keyword evidence="2" id="KW-1185">Reference proteome</keyword>
<name>A0A8I6SSQ2_CIMLE</name>
<proteinExistence type="predicted"/>
<accession>A0A8I6SSQ2</accession>
<dbReference type="RefSeq" id="XP_024085031.1">
    <property type="nucleotide sequence ID" value="XM_024229263.1"/>
</dbReference>
<evidence type="ECO:0000313" key="2">
    <source>
        <dbReference type="Proteomes" id="UP000494040"/>
    </source>
</evidence>
<dbReference type="OMA" id="HEIANCD"/>
<dbReference type="KEGG" id="clec:112127812"/>
<protein>
    <submittedName>
        <fullName evidence="1">Uncharacterized protein</fullName>
    </submittedName>
</protein>